<evidence type="ECO:0000256" key="3">
    <source>
        <dbReference type="ARBA" id="ARBA00022827"/>
    </source>
</evidence>
<evidence type="ECO:0000259" key="5">
    <source>
        <dbReference type="Pfam" id="PF00890"/>
    </source>
</evidence>
<feature type="domain" description="FAD-dependent oxidoreductase 2 FAD-binding" evidence="5">
    <location>
        <begin position="26"/>
        <end position="437"/>
    </location>
</feature>
<keyword evidence="7" id="KW-1185">Reference proteome</keyword>
<dbReference type="InterPro" id="IPR003953">
    <property type="entry name" value="FAD-dep_OxRdtase_2_FAD-bd"/>
</dbReference>
<dbReference type="EMBL" id="JBHTBZ010000034">
    <property type="protein sequence ID" value="MFC7461291.1"/>
    <property type="molecule type" value="Genomic_DNA"/>
</dbReference>
<dbReference type="Gene3D" id="3.50.50.60">
    <property type="entry name" value="FAD/NAD(P)-binding domain"/>
    <property type="match status" value="1"/>
</dbReference>
<dbReference type="Pfam" id="PF00890">
    <property type="entry name" value="FAD_binding_2"/>
    <property type="match status" value="1"/>
</dbReference>
<protein>
    <submittedName>
        <fullName evidence="6">FAD-dependent oxidoreductase</fullName>
    </submittedName>
</protein>
<name>A0ABW2SCN9_9BURK</name>
<proteinExistence type="predicted"/>
<dbReference type="PANTHER" id="PTHR43400">
    <property type="entry name" value="FUMARATE REDUCTASE"/>
    <property type="match status" value="1"/>
</dbReference>
<dbReference type="Proteomes" id="UP001596457">
    <property type="component" value="Unassembled WGS sequence"/>
</dbReference>
<dbReference type="PANTHER" id="PTHR43400:SF10">
    <property type="entry name" value="3-OXOSTEROID 1-DEHYDROGENASE"/>
    <property type="match status" value="1"/>
</dbReference>
<evidence type="ECO:0000313" key="7">
    <source>
        <dbReference type="Proteomes" id="UP001596457"/>
    </source>
</evidence>
<reference evidence="7" key="1">
    <citation type="journal article" date="2019" name="Int. J. Syst. Evol. Microbiol.">
        <title>The Global Catalogue of Microorganisms (GCM) 10K type strain sequencing project: providing services to taxonomists for standard genome sequencing and annotation.</title>
        <authorList>
            <consortium name="The Broad Institute Genomics Platform"/>
            <consortium name="The Broad Institute Genome Sequencing Center for Infectious Disease"/>
            <person name="Wu L."/>
            <person name="Ma J."/>
        </authorList>
    </citation>
    <scope>NUCLEOTIDE SEQUENCE [LARGE SCALE GENOMIC DNA]</scope>
    <source>
        <strain evidence="7">CCUG 53903</strain>
    </source>
</reference>
<gene>
    <name evidence="6" type="ORF">ACFQU0_12730</name>
</gene>
<dbReference type="SUPFAM" id="SSF51905">
    <property type="entry name" value="FAD/NAD(P)-binding domain"/>
    <property type="match status" value="1"/>
</dbReference>
<dbReference type="Gene3D" id="3.90.700.10">
    <property type="entry name" value="Succinate dehydrogenase/fumarate reductase flavoprotein, catalytic domain"/>
    <property type="match status" value="1"/>
</dbReference>
<dbReference type="InterPro" id="IPR036188">
    <property type="entry name" value="FAD/NAD-bd_sf"/>
</dbReference>
<keyword evidence="2" id="KW-0285">Flavoprotein</keyword>
<keyword evidence="4" id="KW-0560">Oxidoreductase</keyword>
<comment type="caution">
    <text evidence="6">The sequence shown here is derived from an EMBL/GenBank/DDBJ whole genome shotgun (WGS) entry which is preliminary data.</text>
</comment>
<dbReference type="RefSeq" id="WP_382201340.1">
    <property type="nucleotide sequence ID" value="NZ_JBHTBZ010000034.1"/>
</dbReference>
<accession>A0ABW2SCN9</accession>
<keyword evidence="3" id="KW-0274">FAD</keyword>
<organism evidence="6 7">
    <name type="scientific">Hydrogenophaga defluvii</name>
    <dbReference type="NCBI Taxonomy" id="249410"/>
    <lineage>
        <taxon>Bacteria</taxon>
        <taxon>Pseudomonadati</taxon>
        <taxon>Pseudomonadota</taxon>
        <taxon>Betaproteobacteria</taxon>
        <taxon>Burkholderiales</taxon>
        <taxon>Comamonadaceae</taxon>
        <taxon>Hydrogenophaga</taxon>
    </lineage>
</organism>
<dbReference type="SUPFAM" id="SSF56425">
    <property type="entry name" value="Succinate dehydrogenase/fumarate reductase flavoprotein, catalytic domain"/>
    <property type="match status" value="1"/>
</dbReference>
<evidence type="ECO:0000256" key="2">
    <source>
        <dbReference type="ARBA" id="ARBA00022630"/>
    </source>
</evidence>
<dbReference type="PRINTS" id="PR00420">
    <property type="entry name" value="RNGMNOXGNASE"/>
</dbReference>
<evidence type="ECO:0000256" key="4">
    <source>
        <dbReference type="ARBA" id="ARBA00023002"/>
    </source>
</evidence>
<dbReference type="InterPro" id="IPR027477">
    <property type="entry name" value="Succ_DH/fumarate_Rdtase_cat_sf"/>
</dbReference>
<evidence type="ECO:0000256" key="1">
    <source>
        <dbReference type="ARBA" id="ARBA00001974"/>
    </source>
</evidence>
<dbReference type="InterPro" id="IPR050315">
    <property type="entry name" value="FAD-oxidoreductase_2"/>
</dbReference>
<evidence type="ECO:0000313" key="6">
    <source>
        <dbReference type="EMBL" id="MFC7461291.1"/>
    </source>
</evidence>
<sequence>MTQDTTSAPRVVRATTMPADAPEVAVAIVGAGACGLTTAIRLRQAGIDCVLLERDALPSGSTALSSGLIPAAGTRLQQSLGIDDSLAMLAEDIITKTDGEAPAHLVQAYVAAVPQALDTLESLGIAFEVQDGFLYPGHRVRRMHGVPEHTGAALMAALERTATGLGADLLTEALVREVWADDNDRVIGVGYQRPDGSLEHLACRAVVLACNGFGGNADMVRELLPPMADAAFGGHVGNDGSAIAWGRGLGAALADLHGYQGHGSWITPQGALMSWATIMEGGIQVNARGERFQDESQGYSEAAVHVLHQPGSVAWEVFDEALLPLTRSFPDFVPAEAAGALKRADDVAQLAAIIGCDEATLQATLDSVDPARPDPLGRRFKRRLQAPYYVVKVTGALFHTQGGLDIDAHCRVRRADGSVLPNLLAAGGAARGVSGNDAWGYLAGNGLLSAVGGGWVAATTLIEQLQA</sequence>
<comment type="cofactor">
    <cofactor evidence="1">
        <name>FAD</name>
        <dbReference type="ChEBI" id="CHEBI:57692"/>
    </cofactor>
</comment>